<proteinExistence type="predicted"/>
<protein>
    <submittedName>
        <fullName evidence="1">Uncharacterized protein</fullName>
    </submittedName>
</protein>
<comment type="caution">
    <text evidence="1">The sequence shown here is derived from an EMBL/GenBank/DDBJ whole genome shotgun (WGS) entry which is preliminary data.</text>
</comment>
<evidence type="ECO:0000313" key="1">
    <source>
        <dbReference type="EMBL" id="KAF5854104.1"/>
    </source>
</evidence>
<dbReference type="EMBL" id="WNKQ01000001">
    <property type="protein sequence ID" value="KAF5854104.1"/>
    <property type="molecule type" value="Genomic_DNA"/>
</dbReference>
<reference evidence="1" key="1">
    <citation type="submission" date="2019-11" db="EMBL/GenBank/DDBJ databases">
        <title>Bipolaris sorokiniana Genome sequencing.</title>
        <authorList>
            <person name="Wang H."/>
        </authorList>
    </citation>
    <scope>NUCLEOTIDE SEQUENCE</scope>
</reference>
<gene>
    <name evidence="1" type="ORF">GGP41_006906</name>
</gene>
<dbReference type="Proteomes" id="UP000624244">
    <property type="component" value="Unassembled WGS sequence"/>
</dbReference>
<name>A0A8H5ZTK6_COCSA</name>
<organism evidence="1 2">
    <name type="scientific">Cochliobolus sativus</name>
    <name type="common">Common root rot and spot blotch fungus</name>
    <name type="synonym">Bipolaris sorokiniana</name>
    <dbReference type="NCBI Taxonomy" id="45130"/>
    <lineage>
        <taxon>Eukaryota</taxon>
        <taxon>Fungi</taxon>
        <taxon>Dikarya</taxon>
        <taxon>Ascomycota</taxon>
        <taxon>Pezizomycotina</taxon>
        <taxon>Dothideomycetes</taxon>
        <taxon>Pleosporomycetidae</taxon>
        <taxon>Pleosporales</taxon>
        <taxon>Pleosporineae</taxon>
        <taxon>Pleosporaceae</taxon>
        <taxon>Bipolaris</taxon>
    </lineage>
</organism>
<sequence>MSALASAYHWPSATRSSIEAGPGNRYTTTLISLCPSLSQTPNLYFLHVSTSFFYPTTNTRNFDLHPSILAPLHTTTPVSSQALYISIVYPNIKSQDRNHACLGHSLHLFHRLLYRQAPGRQMQLH</sequence>
<evidence type="ECO:0000313" key="2">
    <source>
        <dbReference type="Proteomes" id="UP000624244"/>
    </source>
</evidence>
<dbReference type="AlphaFoldDB" id="A0A8H5ZTK6"/>
<accession>A0A8H5ZTK6</accession>